<comment type="caution">
    <text evidence="1">The sequence shown here is derived from an EMBL/GenBank/DDBJ whole genome shotgun (WGS) entry which is preliminary data.</text>
</comment>
<proteinExistence type="predicted"/>
<dbReference type="Proteomes" id="UP001063166">
    <property type="component" value="Unassembled WGS sequence"/>
</dbReference>
<protein>
    <submittedName>
        <fullName evidence="1">Uncharacterized protein</fullName>
    </submittedName>
</protein>
<evidence type="ECO:0000313" key="1">
    <source>
        <dbReference type="EMBL" id="GLB41411.1"/>
    </source>
</evidence>
<reference evidence="1" key="1">
    <citation type="submission" date="2022-07" db="EMBL/GenBank/DDBJ databases">
        <title>The genome of Lyophyllum shimeji provides insight into the initial evolution of ectomycorrhizal fungal genome.</title>
        <authorList>
            <person name="Kobayashi Y."/>
            <person name="Shibata T."/>
            <person name="Hirakawa H."/>
            <person name="Shigenobu S."/>
            <person name="Nishiyama T."/>
            <person name="Yamada A."/>
            <person name="Hasebe M."/>
            <person name="Kawaguchi M."/>
        </authorList>
    </citation>
    <scope>NUCLEOTIDE SEQUENCE</scope>
    <source>
        <strain evidence="1">AT787</strain>
    </source>
</reference>
<keyword evidence="2" id="KW-1185">Reference proteome</keyword>
<gene>
    <name evidence="1" type="ORF">LshimejAT787_1000110</name>
</gene>
<dbReference type="AlphaFoldDB" id="A0A9P3USP6"/>
<accession>A0A9P3USP6</accession>
<dbReference type="EMBL" id="BRPK01000010">
    <property type="protein sequence ID" value="GLB41411.1"/>
    <property type="molecule type" value="Genomic_DNA"/>
</dbReference>
<organism evidence="1 2">
    <name type="scientific">Lyophyllum shimeji</name>
    <name type="common">Hon-shimeji</name>
    <name type="synonym">Tricholoma shimeji</name>
    <dbReference type="NCBI Taxonomy" id="47721"/>
    <lineage>
        <taxon>Eukaryota</taxon>
        <taxon>Fungi</taxon>
        <taxon>Dikarya</taxon>
        <taxon>Basidiomycota</taxon>
        <taxon>Agaricomycotina</taxon>
        <taxon>Agaricomycetes</taxon>
        <taxon>Agaricomycetidae</taxon>
        <taxon>Agaricales</taxon>
        <taxon>Tricholomatineae</taxon>
        <taxon>Lyophyllaceae</taxon>
        <taxon>Lyophyllum</taxon>
    </lineage>
</organism>
<sequence>MLANRRHTSLGRFSVVFSGYCGHPQPIVLGHSWAQLSGTIICGPFKGRSLDNFRSPGIGAILFSPPPRSLPPCTHECF</sequence>
<evidence type="ECO:0000313" key="2">
    <source>
        <dbReference type="Proteomes" id="UP001063166"/>
    </source>
</evidence>
<name>A0A9P3USP6_LYOSH</name>